<dbReference type="InterPro" id="IPR033370">
    <property type="entry name" value="COG1"/>
</dbReference>
<reference evidence="9 10" key="1">
    <citation type="journal article" date="2016" name="Mol. Biol. Evol.">
        <title>Comparative Genomics of Early-Diverging Mushroom-Forming Fungi Provides Insights into the Origins of Lignocellulose Decay Capabilities.</title>
        <authorList>
            <person name="Nagy L.G."/>
            <person name="Riley R."/>
            <person name="Tritt A."/>
            <person name="Adam C."/>
            <person name="Daum C."/>
            <person name="Floudas D."/>
            <person name="Sun H."/>
            <person name="Yadav J.S."/>
            <person name="Pangilinan J."/>
            <person name="Larsson K.H."/>
            <person name="Matsuura K."/>
            <person name="Barry K."/>
            <person name="Labutti K."/>
            <person name="Kuo R."/>
            <person name="Ohm R.A."/>
            <person name="Bhattacharya S.S."/>
            <person name="Shirouzu T."/>
            <person name="Yoshinaga Y."/>
            <person name="Martin F.M."/>
            <person name="Grigoriev I.V."/>
            <person name="Hibbett D.S."/>
        </authorList>
    </citation>
    <scope>NUCLEOTIDE SEQUENCE [LARGE SCALE GENOMIC DNA]</scope>
    <source>
        <strain evidence="9 10">HHB12029</strain>
    </source>
</reference>
<keyword evidence="5" id="KW-0653">Protein transport</keyword>
<dbReference type="EMBL" id="KV425913">
    <property type="protein sequence ID" value="KZV99053.1"/>
    <property type="molecule type" value="Genomic_DNA"/>
</dbReference>
<proteinExistence type="inferred from homology"/>
<name>A0A165MC72_EXIGL</name>
<dbReference type="Pfam" id="PF08700">
    <property type="entry name" value="VPS51_Exo84_N"/>
    <property type="match status" value="1"/>
</dbReference>
<keyword evidence="7" id="KW-0472">Membrane</keyword>
<feature type="compositionally biased region" description="Basic and acidic residues" evidence="8">
    <location>
        <begin position="47"/>
        <end position="56"/>
    </location>
</feature>
<evidence type="ECO:0000256" key="5">
    <source>
        <dbReference type="ARBA" id="ARBA00022927"/>
    </source>
</evidence>
<keyword evidence="6" id="KW-0333">Golgi apparatus</keyword>
<dbReference type="GO" id="GO:0017119">
    <property type="term" value="C:Golgi transport complex"/>
    <property type="evidence" value="ECO:0007669"/>
    <property type="project" value="InterPro"/>
</dbReference>
<dbReference type="GO" id="GO:0000139">
    <property type="term" value="C:Golgi membrane"/>
    <property type="evidence" value="ECO:0007669"/>
    <property type="project" value="UniProtKB-SubCell"/>
</dbReference>
<organism evidence="9 10">
    <name type="scientific">Exidia glandulosa HHB12029</name>
    <dbReference type="NCBI Taxonomy" id="1314781"/>
    <lineage>
        <taxon>Eukaryota</taxon>
        <taxon>Fungi</taxon>
        <taxon>Dikarya</taxon>
        <taxon>Basidiomycota</taxon>
        <taxon>Agaricomycotina</taxon>
        <taxon>Agaricomycetes</taxon>
        <taxon>Auriculariales</taxon>
        <taxon>Exidiaceae</taxon>
        <taxon>Exidia</taxon>
    </lineage>
</organism>
<evidence type="ECO:0000256" key="6">
    <source>
        <dbReference type="ARBA" id="ARBA00023034"/>
    </source>
</evidence>
<evidence type="ECO:0000256" key="4">
    <source>
        <dbReference type="ARBA" id="ARBA00022448"/>
    </source>
</evidence>
<feature type="region of interest" description="Disordered" evidence="8">
    <location>
        <begin position="1"/>
        <end position="58"/>
    </location>
</feature>
<evidence type="ECO:0000313" key="9">
    <source>
        <dbReference type="EMBL" id="KZV99053.1"/>
    </source>
</evidence>
<evidence type="ECO:0000313" key="10">
    <source>
        <dbReference type="Proteomes" id="UP000077266"/>
    </source>
</evidence>
<sequence length="907" mass="97961">MQPRQRVPGRPQPKGPRLSINSSVAAAHDASSPYTGPPFSPSSGRTPKGEEDLSRDDPDDLFIRFSVSEIKNVQAKFRREADAKQEELRLMVGERYRDLLQASTSIMTISAASDRVVALLGEMKLACAQEEPTPQPIHAHAPRHAQDDGQLAIMQSLSAHIKLLLDAPEHLWHLLEQRKFLHAAWLFLLSRVVYRALVNADDTDEETIWQAKGIDVLEQFPLVQRQWDSISHFRSNISHKATHALREHKMAAEDTCATLVTLHLLESLPLNDTLSHLLAQRSKTLNALLTRSSATTPGAGTGETNGLGYGNSASTPTLEVPPDAVSDVSDILSSILDVLSSTVGVARAIFESDTLTSTTSLIERRLRDINAEASAEAAADPQSISTPGLLATLPSSTHLLTLPSSIQSYRPYVDLDSSSSHISPSILNAKVDEWFARGVEHVQARIGAWFGTLASITELWAVRAKVLEHIANAKGMLLDADRATLVGILDAACKTRAAAVWKLKFADLETALEHGVRAALDVLRADGANAQQDILPTTHLYSSQPPPSLSLVGANPVLALSSFQSYKAALKQKLSGRTPLLHGLLQTLERLAAEEKADLAVLEADHLAVEMRTMYDPVADGSCEHMLDSLTFALDAEEDKASQALHGLLFIGRICHELATSSTFVSDLNLTANSESLFRAKLAAVHSRTLTVWRSVTVQKAAALYQQQSSSATSPTSTVPLPSHPSGPLIEALTHIISATQRLGLSRKSLEEKEPTQAALQDLGHAIAAGISGSSRQWSVQTAQLLWDLEFLLRLSEAGDPHPAANGDAQQNGSSNPTHALQSQLVALIPKATRAQWSSHLEVTLQQQLARTQILLSPLLSLGAWESLALPSSTRTPLLPLGAPSSAQDARVEVGQSHVPRFVLLAS</sequence>
<evidence type="ECO:0000256" key="7">
    <source>
        <dbReference type="ARBA" id="ARBA00023136"/>
    </source>
</evidence>
<dbReference type="PANTHER" id="PTHR31658:SF0">
    <property type="entry name" value="CONSERVED OLIGOMERIC GOLGI COMPLEX SUBUNIT 1"/>
    <property type="match status" value="1"/>
</dbReference>
<keyword evidence="4" id="KW-0813">Transport</keyword>
<evidence type="ECO:0000256" key="3">
    <source>
        <dbReference type="ARBA" id="ARBA00020978"/>
    </source>
</evidence>
<dbReference type="GO" id="GO:0006891">
    <property type="term" value="P:intra-Golgi vesicle-mediated transport"/>
    <property type="evidence" value="ECO:0007669"/>
    <property type="project" value="InterPro"/>
</dbReference>
<keyword evidence="10" id="KW-1185">Reference proteome</keyword>
<dbReference type="Proteomes" id="UP000077266">
    <property type="component" value="Unassembled WGS sequence"/>
</dbReference>
<dbReference type="AlphaFoldDB" id="A0A165MC72"/>
<dbReference type="OrthoDB" id="46189at2759"/>
<evidence type="ECO:0000256" key="2">
    <source>
        <dbReference type="ARBA" id="ARBA00006653"/>
    </source>
</evidence>
<dbReference type="GO" id="GO:0015031">
    <property type="term" value="P:protein transport"/>
    <property type="evidence" value="ECO:0007669"/>
    <property type="project" value="UniProtKB-KW"/>
</dbReference>
<gene>
    <name evidence="9" type="ORF">EXIGLDRAFT_726529</name>
</gene>
<evidence type="ECO:0000256" key="1">
    <source>
        <dbReference type="ARBA" id="ARBA00004395"/>
    </source>
</evidence>
<dbReference type="PANTHER" id="PTHR31658">
    <property type="entry name" value="CONSERVED OLIGOMERIC GOLGI COMPLEX SUBUNIT 1"/>
    <property type="match status" value="1"/>
</dbReference>
<evidence type="ECO:0000256" key="8">
    <source>
        <dbReference type="SAM" id="MobiDB-lite"/>
    </source>
</evidence>
<comment type="similarity">
    <text evidence="2">Belongs to the COG1 family.</text>
</comment>
<accession>A0A165MC72</accession>
<comment type="subcellular location">
    <subcellularLocation>
        <location evidence="1">Golgi apparatus membrane</location>
        <topology evidence="1">Peripheral membrane protein</topology>
    </subcellularLocation>
</comment>
<dbReference type="InParanoid" id="A0A165MC72"/>
<dbReference type="STRING" id="1314781.A0A165MC72"/>
<protein>
    <recommendedName>
        <fullName evidence="3">Conserved oligomeric Golgi complex subunit 1</fullName>
    </recommendedName>
</protein>